<organism evidence="8">
    <name type="scientific">Salpingoeca rosetta (strain ATCC 50818 / BSB-021)</name>
    <dbReference type="NCBI Taxonomy" id="946362"/>
    <lineage>
        <taxon>Eukaryota</taxon>
        <taxon>Choanoflagellata</taxon>
        <taxon>Craspedida</taxon>
        <taxon>Salpingoecidae</taxon>
        <taxon>Salpingoeca</taxon>
    </lineage>
</organism>
<dbReference type="SMART" id="SM00332">
    <property type="entry name" value="PP2Cc"/>
    <property type="match status" value="1"/>
</dbReference>
<dbReference type="Pfam" id="PF00481">
    <property type="entry name" value="PP2C"/>
    <property type="match status" value="2"/>
</dbReference>
<dbReference type="eggNOG" id="KOG0698">
    <property type="taxonomic scope" value="Eukaryota"/>
</dbReference>
<keyword evidence="8" id="KW-1185">Reference proteome</keyword>
<dbReference type="EMBL" id="GL832985">
    <property type="protein sequence ID" value="EGD79329.1"/>
    <property type="molecule type" value="Genomic_DNA"/>
</dbReference>
<dbReference type="Proteomes" id="UP000007799">
    <property type="component" value="Unassembled WGS sequence"/>
</dbReference>
<feature type="domain" description="PPM-type phosphatase" evidence="6">
    <location>
        <begin position="36"/>
        <end position="384"/>
    </location>
</feature>
<dbReference type="InterPro" id="IPR015655">
    <property type="entry name" value="PP2C"/>
</dbReference>
<evidence type="ECO:0000256" key="4">
    <source>
        <dbReference type="RuleBase" id="RU003465"/>
    </source>
</evidence>
<keyword evidence="2 4" id="KW-0378">Hydrolase</keyword>
<dbReference type="RefSeq" id="XP_004989098.1">
    <property type="nucleotide sequence ID" value="XM_004989041.1"/>
</dbReference>
<keyword evidence="3 4" id="KW-0904">Protein phosphatase</keyword>
<dbReference type="OrthoDB" id="10264738at2759"/>
<dbReference type="Gene3D" id="3.60.40.10">
    <property type="entry name" value="PPM-type phosphatase domain"/>
    <property type="match status" value="1"/>
</dbReference>
<protein>
    <recommendedName>
        <fullName evidence="6">PPM-type phosphatase domain-containing protein</fullName>
    </recommendedName>
</protein>
<reference evidence="7" key="1">
    <citation type="submission" date="2009-08" db="EMBL/GenBank/DDBJ databases">
        <title>Annotation of Salpingoeca rosetta.</title>
        <authorList>
            <consortium name="The Broad Institute Genome Sequencing Platform"/>
            <person name="Russ C."/>
            <person name="Cuomo C."/>
            <person name="Burger G."/>
            <person name="Gray M.W."/>
            <person name="Holland P.W.H."/>
            <person name="King N."/>
            <person name="Lang F.B.F."/>
            <person name="Roger A.J."/>
            <person name="Ruiz-Trillo I."/>
            <person name="Young S.K."/>
            <person name="Zeng Q."/>
            <person name="Gargeya S."/>
            <person name="Alvarado L."/>
            <person name="Berlin A."/>
            <person name="Chapman S.B."/>
            <person name="Chen Z."/>
            <person name="Freedman E."/>
            <person name="Gellesch M."/>
            <person name="Goldberg J."/>
            <person name="Griggs A."/>
            <person name="Gujja S."/>
            <person name="Heilman E."/>
            <person name="Heiman D."/>
            <person name="Howarth C."/>
            <person name="Mehta T."/>
            <person name="Neiman D."/>
            <person name="Pearson M."/>
            <person name="Roberts A."/>
            <person name="Saif S."/>
            <person name="Shea T."/>
            <person name="Shenoy N."/>
            <person name="Sisk P."/>
            <person name="Stolte C."/>
            <person name="Sykes S."/>
            <person name="White J."/>
            <person name="Yandava C."/>
            <person name="Haas B."/>
            <person name="Nusbaum C."/>
            <person name="Birren B."/>
        </authorList>
    </citation>
    <scope>NUCLEOTIDE SEQUENCE [LARGE SCALE GENOMIC DNA]</scope>
    <source>
        <strain evidence="7">ATCC 50818</strain>
    </source>
</reference>
<dbReference type="PROSITE" id="PS51746">
    <property type="entry name" value="PPM_2"/>
    <property type="match status" value="1"/>
</dbReference>
<evidence type="ECO:0000256" key="5">
    <source>
        <dbReference type="SAM" id="MobiDB-lite"/>
    </source>
</evidence>
<dbReference type="GeneID" id="16069640"/>
<dbReference type="KEGG" id="sre:PTSG_09742"/>
<dbReference type="CDD" id="cd00143">
    <property type="entry name" value="PP2Cc"/>
    <property type="match status" value="1"/>
</dbReference>
<evidence type="ECO:0000313" key="8">
    <source>
        <dbReference type="Proteomes" id="UP000007799"/>
    </source>
</evidence>
<accession>F2UNX4</accession>
<dbReference type="GO" id="GO:0046872">
    <property type="term" value="F:metal ion binding"/>
    <property type="evidence" value="ECO:0007669"/>
    <property type="project" value="UniProtKB-KW"/>
</dbReference>
<feature type="region of interest" description="Disordered" evidence="5">
    <location>
        <begin position="1"/>
        <end position="31"/>
    </location>
</feature>
<dbReference type="PROSITE" id="PS01032">
    <property type="entry name" value="PPM_1"/>
    <property type="match status" value="1"/>
</dbReference>
<dbReference type="InterPro" id="IPR001932">
    <property type="entry name" value="PPM-type_phosphatase-like_dom"/>
</dbReference>
<evidence type="ECO:0000259" key="6">
    <source>
        <dbReference type="PROSITE" id="PS51746"/>
    </source>
</evidence>
<dbReference type="InterPro" id="IPR000222">
    <property type="entry name" value="PP2C_BS"/>
</dbReference>
<dbReference type="SUPFAM" id="SSF81606">
    <property type="entry name" value="PP2C-like"/>
    <property type="match status" value="1"/>
</dbReference>
<name>F2UNX4_SALR5</name>
<dbReference type="STRING" id="946362.F2UNX4"/>
<dbReference type="InterPro" id="IPR036457">
    <property type="entry name" value="PPM-type-like_dom_sf"/>
</dbReference>
<dbReference type="OMA" id="VGYVQKL"/>
<gene>
    <name evidence="7" type="ORF">PTSG_09742</name>
</gene>
<evidence type="ECO:0000313" key="7">
    <source>
        <dbReference type="EMBL" id="EGD79329.1"/>
    </source>
</evidence>
<evidence type="ECO:0000256" key="3">
    <source>
        <dbReference type="ARBA" id="ARBA00022912"/>
    </source>
</evidence>
<sequence>MSEAKDAAKARSATATRAMAEESEQPTKKSKQGFFTVSAAACRKGVRDEMQDTHVMLDDFSTVLKQPYPTQVRFYAVYDGHAGKNASEYCAEHLHQHLATKLPTDTSEKGFGGRMKRCLIDTYTTTDKEFLTTAAAQSPAWKDGCTAATAVILDQVIYAANVGDTRMVVGRLDDANDTIKGVTLSKVHIATLYDERQRIQKAGGKVVDGRIQGIMEVSRTIGDGRFKTLGVTAQPHVSKCTLTQKVLTRDGGGGGGVVASVVATNPLLSSFPSLSPLRFLRPVPSSTLNVAVLRVARTTVIRSSPRGVPSCHGQDVFLLLACDGLWDHLSIADAVAFVWDKIKQEKEAGSSLDVNCAQRVANQLVNEAVHRGSDDNVSALLVLFHNIAAA</sequence>
<keyword evidence="1" id="KW-0479">Metal-binding</keyword>
<evidence type="ECO:0000256" key="2">
    <source>
        <dbReference type="ARBA" id="ARBA00022801"/>
    </source>
</evidence>
<dbReference type="AlphaFoldDB" id="F2UNX4"/>
<proteinExistence type="inferred from homology"/>
<comment type="similarity">
    <text evidence="4">Belongs to the PP2C family.</text>
</comment>
<dbReference type="GO" id="GO:0004722">
    <property type="term" value="F:protein serine/threonine phosphatase activity"/>
    <property type="evidence" value="ECO:0007669"/>
    <property type="project" value="InterPro"/>
</dbReference>
<dbReference type="PANTHER" id="PTHR13832:SF699">
    <property type="entry name" value="INTEGRIN-LINKED KINASE-ASSOCIATED SERINE_THREONINE PHOSPHATASE 2C"/>
    <property type="match status" value="1"/>
</dbReference>
<evidence type="ECO:0000256" key="1">
    <source>
        <dbReference type="ARBA" id="ARBA00022723"/>
    </source>
</evidence>
<dbReference type="PANTHER" id="PTHR13832">
    <property type="entry name" value="PROTEIN PHOSPHATASE 2C"/>
    <property type="match status" value="1"/>
</dbReference>
<dbReference type="InParanoid" id="F2UNX4"/>
<dbReference type="FunCoup" id="F2UNX4">
    <property type="interactions" value="1164"/>
</dbReference>